<dbReference type="PANTHER" id="PTHR33434">
    <property type="entry name" value="DEGV DOMAIN-CONTAINING PROTEIN DR_1986-RELATED"/>
    <property type="match status" value="1"/>
</dbReference>
<evidence type="ECO:0000313" key="3">
    <source>
        <dbReference type="Proteomes" id="UP001530315"/>
    </source>
</evidence>
<reference evidence="2 3" key="1">
    <citation type="submission" date="2024-10" db="EMBL/GenBank/DDBJ databases">
        <title>Updated reference genomes for cyclostephanoid diatoms.</title>
        <authorList>
            <person name="Roberts W.R."/>
            <person name="Alverson A.J."/>
        </authorList>
    </citation>
    <scope>NUCLEOTIDE SEQUENCE [LARGE SCALE GENOMIC DNA]</scope>
    <source>
        <strain evidence="2 3">AJA276-08</strain>
    </source>
</reference>
<dbReference type="InterPro" id="IPR048394">
    <property type="entry name" value="FakA-like_M"/>
</dbReference>
<dbReference type="InterPro" id="IPR050270">
    <property type="entry name" value="DegV_domain_contain"/>
</dbReference>
<dbReference type="SMART" id="SM01120">
    <property type="entry name" value="Dak2"/>
    <property type="match status" value="1"/>
</dbReference>
<dbReference type="EMBL" id="JALLAZ020000306">
    <property type="protein sequence ID" value="KAL3798239.1"/>
    <property type="molecule type" value="Genomic_DNA"/>
</dbReference>
<accession>A0ABD3QE61</accession>
<dbReference type="Pfam" id="PF02734">
    <property type="entry name" value="Dak2"/>
    <property type="match status" value="1"/>
</dbReference>
<name>A0ABD3QE61_9STRA</name>
<keyword evidence="3" id="KW-1185">Reference proteome</keyword>
<dbReference type="InterPro" id="IPR036117">
    <property type="entry name" value="DhaL_dom_sf"/>
</dbReference>
<evidence type="ECO:0000313" key="2">
    <source>
        <dbReference type="EMBL" id="KAL3798239.1"/>
    </source>
</evidence>
<proteinExistence type="predicted"/>
<protein>
    <recommendedName>
        <fullName evidence="1">DhaL domain-containing protein</fullName>
    </recommendedName>
</protein>
<dbReference type="Proteomes" id="UP001530315">
    <property type="component" value="Unassembled WGS sequence"/>
</dbReference>
<dbReference type="SUPFAM" id="SSF101473">
    <property type="entry name" value="DhaL-like"/>
    <property type="match status" value="1"/>
</dbReference>
<dbReference type="AlphaFoldDB" id="A0ABD3QE61"/>
<organism evidence="2 3">
    <name type="scientific">Stephanodiscus triporus</name>
    <dbReference type="NCBI Taxonomy" id="2934178"/>
    <lineage>
        <taxon>Eukaryota</taxon>
        <taxon>Sar</taxon>
        <taxon>Stramenopiles</taxon>
        <taxon>Ochrophyta</taxon>
        <taxon>Bacillariophyta</taxon>
        <taxon>Coscinodiscophyceae</taxon>
        <taxon>Thalassiosirophycidae</taxon>
        <taxon>Stephanodiscales</taxon>
        <taxon>Stephanodiscaceae</taxon>
        <taxon>Stephanodiscus</taxon>
    </lineage>
</organism>
<dbReference type="PROSITE" id="PS51480">
    <property type="entry name" value="DHAL"/>
    <property type="match status" value="1"/>
</dbReference>
<dbReference type="PANTHER" id="PTHR33434:SF2">
    <property type="entry name" value="FATTY ACID-BINDING PROTEIN TM_1468"/>
    <property type="match status" value="1"/>
</dbReference>
<dbReference type="InterPro" id="IPR004007">
    <property type="entry name" value="DhaL_dom"/>
</dbReference>
<feature type="domain" description="DhaL" evidence="1">
    <location>
        <begin position="125"/>
        <end position="323"/>
    </location>
</feature>
<gene>
    <name evidence="2" type="ORF">ACHAW5_008366</name>
</gene>
<sequence length="776" mass="85365">MAIFPPAADADDEMEGLQDEVSSAMIDVDGGRRLSRASIRFFQTETSSRRLSLASIGKGTGISTRDLVASLALDVCEHNLIGDDGKVRDEFILQRQSVNRPANLTKIPLLCDLTASSEITHVDGWVFTMLLLSGFAKMSSKIDELNIINVFPIADGDTGANMKVCLKLPTRNLLLYPSDNVLLAVSNMAADVLLNGQGNSGTILSHFFVSLAEEVREVKKPSLTVDEFASCLTRAGNKMDAAVPNPVEGTLLSVCRDACCGLESRGPYLSLGSMLSAWNGIAQAELALTPERLVVDGVKILEKAGVVDSGAQGFVYLIEGMHLASEGLLPNLMDASMFSSATFLAKDESTTPIKVDHLVIDSKFRFCTECVVLLRDGIEAKSVVDDIVSLTKDGFGDSIASVKAPAKERGDMVKIHLHTNDPEVFFDRLRPYSKDPTFKKEKVEDMLVMRDLMHGDDNFYCLGDAKFTIMGMCKYSLPPLDDMDELYTVPVFLVPSSTQEPIDLRFVSDTDACIALNNQRHKDTAIRYTTAASNPMQLKIEILSALSKGKPLLIFLMSIDKRISAIGRNTCTAIEMLEPEEKARIKVFIHGWGFNEAPFLMEAIKSAQEGATIDEAYQACKTIADRNYSFSSFMTSATVKKMLAWRPGLFPEGFAVEDGSFIGFGIPVTVRDEILTEFQRVGMLMTLQHKKQSIAEVQDAEVERILTDLRPGERIRSVLIMAVGRPDFGYKYVEKMKRAKVPMTDDVTISVYNAGMFACATSNWGDMTVQYIVDRD</sequence>
<dbReference type="Pfam" id="PF21645">
    <property type="entry name" value="FakA-like_M"/>
    <property type="match status" value="1"/>
</dbReference>
<evidence type="ECO:0000259" key="1">
    <source>
        <dbReference type="PROSITE" id="PS51480"/>
    </source>
</evidence>
<dbReference type="Gene3D" id="1.25.40.340">
    <property type="match status" value="1"/>
</dbReference>
<comment type="caution">
    <text evidence="2">The sequence shown here is derived from an EMBL/GenBank/DDBJ whole genome shotgun (WGS) entry which is preliminary data.</text>
</comment>